<feature type="domain" description="Peptidase M1 membrane alanine aminopeptidase" evidence="12">
    <location>
        <begin position="240"/>
        <end position="439"/>
    </location>
</feature>
<keyword evidence="7" id="KW-0645">Protease</keyword>
<dbReference type="InterPro" id="IPR042097">
    <property type="entry name" value="Aminopeptidase_N-like_N_sf"/>
</dbReference>
<protein>
    <recommendedName>
        <fullName evidence="5">Aminopeptidase N</fullName>
        <ecNumber evidence="4">3.4.11.2</ecNumber>
    </recommendedName>
</protein>
<dbReference type="Pfam" id="PF01433">
    <property type="entry name" value="Peptidase_M1"/>
    <property type="match status" value="1"/>
</dbReference>
<keyword evidence="11" id="KW-0482">Metalloprotease</keyword>
<evidence type="ECO:0000259" key="12">
    <source>
        <dbReference type="Pfam" id="PF01433"/>
    </source>
</evidence>
<evidence type="ECO:0000313" key="15">
    <source>
        <dbReference type="Proteomes" id="UP000321533"/>
    </source>
</evidence>
<dbReference type="CDD" id="cd09603">
    <property type="entry name" value="M1_APN_like"/>
    <property type="match status" value="1"/>
</dbReference>
<keyword evidence="8" id="KW-0479">Metal-binding</keyword>
<dbReference type="KEGG" id="pgin:FRZ67_09950"/>
<dbReference type="GO" id="GO:0016020">
    <property type="term" value="C:membrane"/>
    <property type="evidence" value="ECO:0007669"/>
    <property type="project" value="TreeGrafter"/>
</dbReference>
<evidence type="ECO:0000259" key="13">
    <source>
        <dbReference type="Pfam" id="PF17900"/>
    </source>
</evidence>
<dbReference type="OrthoDB" id="100605at2"/>
<evidence type="ECO:0000256" key="11">
    <source>
        <dbReference type="ARBA" id="ARBA00023049"/>
    </source>
</evidence>
<keyword evidence="15" id="KW-1185">Reference proteome</keyword>
<dbReference type="AlphaFoldDB" id="A0A5B8VA72"/>
<sequence length="527" mass="60137">MKRAISAFITIISCIKSVAQIPTNGLDVQHYQFTIQLNDSNNLIKGTAVITTKFTKAVDKVVFDLVQKKKDGKGMTVTTVTKKDQEISFTQDAQHIIINESANTTDQNIYTITYEGIPADGLIIGVNKYNHRTFFSDNWPNRARNWLPCNDHPSDKASVEFIVTAPDHYQIISNGIQTEESNLPGHLKLTHYKEDMLLPTKVMVIGAADFAVNYAGSVDCIPVYSWVYPEDKDTGFLAYAAAKNILPWFEKHIAPYPYKKLANVQSKTVFGGMENASAIFYFENSVTDKGLEGLLVHEITHQWFGDNATEKDWSHLWLSEGFATYMTHLYHEEKYGEDSFNNRLKADREKVIAFSKTRNTPVSDTSASNNLMQLLNANSYQKGGWILHMLRRKVGDSLFWQSIRAYYDIYKGSNANTNDLRKVFEDVSKQDLKDFFQEWIYTSGQPELDIKWSYNKKKKEITLIIEQQQKHFFTFSLDITINKSVLKTIDIKDKTTTISFTCDAEPNLIELDPKVNLLFNAALHKGK</sequence>
<keyword evidence="10" id="KW-0862">Zinc</keyword>
<dbReference type="SUPFAM" id="SSF63737">
    <property type="entry name" value="Leukotriene A4 hydrolase N-terminal domain"/>
    <property type="match status" value="1"/>
</dbReference>
<evidence type="ECO:0000256" key="4">
    <source>
        <dbReference type="ARBA" id="ARBA00012564"/>
    </source>
</evidence>
<dbReference type="Gene3D" id="2.60.40.1730">
    <property type="entry name" value="tricorn interacting facor f3 domain"/>
    <property type="match status" value="1"/>
</dbReference>
<evidence type="ECO:0000256" key="2">
    <source>
        <dbReference type="ARBA" id="ARBA00001947"/>
    </source>
</evidence>
<evidence type="ECO:0000256" key="5">
    <source>
        <dbReference type="ARBA" id="ARBA00015611"/>
    </source>
</evidence>
<dbReference type="PRINTS" id="PR00756">
    <property type="entry name" value="ALADIPTASE"/>
</dbReference>
<feature type="domain" description="Aminopeptidase N-like N-terminal" evidence="13">
    <location>
        <begin position="29"/>
        <end position="200"/>
    </location>
</feature>
<dbReference type="GO" id="GO:0043171">
    <property type="term" value="P:peptide catabolic process"/>
    <property type="evidence" value="ECO:0007669"/>
    <property type="project" value="TreeGrafter"/>
</dbReference>
<dbReference type="Proteomes" id="UP000321533">
    <property type="component" value="Chromosome"/>
</dbReference>
<evidence type="ECO:0000256" key="8">
    <source>
        <dbReference type="ARBA" id="ARBA00022723"/>
    </source>
</evidence>
<comment type="similarity">
    <text evidence="3">Belongs to the peptidase M1 family.</text>
</comment>
<proteinExistence type="inferred from homology"/>
<dbReference type="GO" id="GO:0005615">
    <property type="term" value="C:extracellular space"/>
    <property type="evidence" value="ECO:0007669"/>
    <property type="project" value="TreeGrafter"/>
</dbReference>
<dbReference type="InterPro" id="IPR045357">
    <property type="entry name" value="Aminopeptidase_N-like_N"/>
</dbReference>
<dbReference type="InterPro" id="IPR027268">
    <property type="entry name" value="Peptidase_M4/M1_CTD_sf"/>
</dbReference>
<evidence type="ECO:0000256" key="9">
    <source>
        <dbReference type="ARBA" id="ARBA00022801"/>
    </source>
</evidence>
<dbReference type="InterPro" id="IPR014782">
    <property type="entry name" value="Peptidase_M1_dom"/>
</dbReference>
<dbReference type="SUPFAM" id="SSF55486">
    <property type="entry name" value="Metalloproteases ('zincins'), catalytic domain"/>
    <property type="match status" value="1"/>
</dbReference>
<evidence type="ECO:0000256" key="1">
    <source>
        <dbReference type="ARBA" id="ARBA00000098"/>
    </source>
</evidence>
<comment type="cofactor">
    <cofactor evidence="2">
        <name>Zn(2+)</name>
        <dbReference type="ChEBI" id="CHEBI:29105"/>
    </cofactor>
</comment>
<evidence type="ECO:0000256" key="3">
    <source>
        <dbReference type="ARBA" id="ARBA00010136"/>
    </source>
</evidence>
<dbReference type="EC" id="3.4.11.2" evidence="4"/>
<dbReference type="RefSeq" id="WP_147189403.1">
    <property type="nucleotide sequence ID" value="NZ_CP042435.1"/>
</dbReference>
<dbReference type="InterPro" id="IPR001930">
    <property type="entry name" value="Peptidase_M1"/>
</dbReference>
<dbReference type="PANTHER" id="PTHR11533:SF174">
    <property type="entry name" value="PUROMYCIN-SENSITIVE AMINOPEPTIDASE-RELATED"/>
    <property type="match status" value="1"/>
</dbReference>
<evidence type="ECO:0000256" key="6">
    <source>
        <dbReference type="ARBA" id="ARBA00022438"/>
    </source>
</evidence>
<accession>A0A5B8VA72</accession>
<dbReference type="EMBL" id="CP042435">
    <property type="protein sequence ID" value="QEC67596.1"/>
    <property type="molecule type" value="Genomic_DNA"/>
</dbReference>
<dbReference type="GO" id="GO:0008270">
    <property type="term" value="F:zinc ion binding"/>
    <property type="evidence" value="ECO:0007669"/>
    <property type="project" value="InterPro"/>
</dbReference>
<dbReference type="Gene3D" id="1.10.390.10">
    <property type="entry name" value="Neutral Protease Domain 2"/>
    <property type="match status" value="1"/>
</dbReference>
<dbReference type="GO" id="GO:0042277">
    <property type="term" value="F:peptide binding"/>
    <property type="evidence" value="ECO:0007669"/>
    <property type="project" value="TreeGrafter"/>
</dbReference>
<evidence type="ECO:0000313" key="14">
    <source>
        <dbReference type="EMBL" id="QEC67596.1"/>
    </source>
</evidence>
<name>A0A5B8VA72_9BACT</name>
<dbReference type="InterPro" id="IPR050344">
    <property type="entry name" value="Peptidase_M1_aminopeptidases"/>
</dbReference>
<keyword evidence="6" id="KW-0031">Aminopeptidase</keyword>
<evidence type="ECO:0000256" key="7">
    <source>
        <dbReference type="ARBA" id="ARBA00022670"/>
    </source>
</evidence>
<gene>
    <name evidence="14" type="ORF">FRZ67_09950</name>
</gene>
<keyword evidence="9" id="KW-0378">Hydrolase</keyword>
<dbReference type="PANTHER" id="PTHR11533">
    <property type="entry name" value="PROTEASE M1 ZINC METALLOPROTEASE"/>
    <property type="match status" value="1"/>
</dbReference>
<reference evidence="14 15" key="1">
    <citation type="journal article" date="2016" name="Int. J. Syst. Evol. Microbiol.">
        <title>Panacibacter ginsenosidivorans gen. nov., sp. nov., with ginsenoside converting activity isolated from soil of a ginseng field.</title>
        <authorList>
            <person name="Siddiqi M.Z."/>
            <person name="Muhammad Shafi S."/>
            <person name="Choi K.D."/>
            <person name="Im W.T."/>
        </authorList>
    </citation>
    <scope>NUCLEOTIDE SEQUENCE [LARGE SCALE GENOMIC DNA]</scope>
    <source>
        <strain evidence="14 15">Gsoil1550</strain>
    </source>
</reference>
<evidence type="ECO:0000256" key="10">
    <source>
        <dbReference type="ARBA" id="ARBA00022833"/>
    </source>
</evidence>
<organism evidence="14 15">
    <name type="scientific">Panacibacter ginsenosidivorans</name>
    <dbReference type="NCBI Taxonomy" id="1813871"/>
    <lineage>
        <taxon>Bacteria</taxon>
        <taxon>Pseudomonadati</taxon>
        <taxon>Bacteroidota</taxon>
        <taxon>Chitinophagia</taxon>
        <taxon>Chitinophagales</taxon>
        <taxon>Chitinophagaceae</taxon>
        <taxon>Panacibacter</taxon>
    </lineage>
</organism>
<dbReference type="GO" id="GO:0006508">
    <property type="term" value="P:proteolysis"/>
    <property type="evidence" value="ECO:0007669"/>
    <property type="project" value="UniProtKB-KW"/>
</dbReference>
<dbReference type="GO" id="GO:0016285">
    <property type="term" value="F:alanyl aminopeptidase activity"/>
    <property type="evidence" value="ECO:0007669"/>
    <property type="project" value="UniProtKB-EC"/>
</dbReference>
<comment type="catalytic activity">
    <reaction evidence="1">
        <text>Release of an N-terminal amino acid, Xaa-|-Yaa- from a peptide, amide or arylamide. Xaa is preferably Ala, but may be most amino acids including Pro (slow action). When a terminal hydrophobic residue is followed by a prolyl residue, the two may be released as an intact Xaa-Pro dipeptide.</text>
        <dbReference type="EC" id="3.4.11.2"/>
    </reaction>
</comment>
<dbReference type="Pfam" id="PF17900">
    <property type="entry name" value="Peptidase_M1_N"/>
    <property type="match status" value="1"/>
</dbReference>
<dbReference type="GO" id="GO:0005737">
    <property type="term" value="C:cytoplasm"/>
    <property type="evidence" value="ECO:0007669"/>
    <property type="project" value="TreeGrafter"/>
</dbReference>
<dbReference type="GO" id="GO:0070006">
    <property type="term" value="F:metalloaminopeptidase activity"/>
    <property type="evidence" value="ECO:0007669"/>
    <property type="project" value="TreeGrafter"/>
</dbReference>